<keyword evidence="3" id="KW-1185">Reference proteome</keyword>
<feature type="transmembrane region" description="Helical" evidence="1">
    <location>
        <begin position="123"/>
        <end position="147"/>
    </location>
</feature>
<feature type="transmembrane region" description="Helical" evidence="1">
    <location>
        <begin position="204"/>
        <end position="221"/>
    </location>
</feature>
<feature type="transmembrane region" description="Helical" evidence="1">
    <location>
        <begin position="60"/>
        <end position="77"/>
    </location>
</feature>
<dbReference type="EMBL" id="BAAAZI010000009">
    <property type="protein sequence ID" value="GAA4141984.1"/>
    <property type="molecule type" value="Genomic_DNA"/>
</dbReference>
<feature type="transmembrane region" description="Helical" evidence="1">
    <location>
        <begin position="255"/>
        <end position="273"/>
    </location>
</feature>
<feature type="transmembrane region" description="Helical" evidence="1">
    <location>
        <begin position="227"/>
        <end position="243"/>
    </location>
</feature>
<organism evidence="2 3">
    <name type="scientific">Sphingobacterium kyonggiense</name>
    <dbReference type="NCBI Taxonomy" id="714075"/>
    <lineage>
        <taxon>Bacteria</taxon>
        <taxon>Pseudomonadati</taxon>
        <taxon>Bacteroidota</taxon>
        <taxon>Sphingobacteriia</taxon>
        <taxon>Sphingobacteriales</taxon>
        <taxon>Sphingobacteriaceae</taxon>
        <taxon>Sphingobacterium</taxon>
    </lineage>
</organism>
<reference evidence="3" key="1">
    <citation type="journal article" date="2019" name="Int. J. Syst. Evol. Microbiol.">
        <title>The Global Catalogue of Microorganisms (GCM) 10K type strain sequencing project: providing services to taxonomists for standard genome sequencing and annotation.</title>
        <authorList>
            <consortium name="The Broad Institute Genomics Platform"/>
            <consortium name="The Broad Institute Genome Sequencing Center for Infectious Disease"/>
            <person name="Wu L."/>
            <person name="Ma J."/>
        </authorList>
    </citation>
    <scope>NUCLEOTIDE SEQUENCE [LARGE SCALE GENOMIC DNA]</scope>
    <source>
        <strain evidence="3">JCM 16704</strain>
    </source>
</reference>
<evidence type="ECO:0000256" key="1">
    <source>
        <dbReference type="SAM" id="Phobius"/>
    </source>
</evidence>
<feature type="transmembrane region" description="Helical" evidence="1">
    <location>
        <begin position="31"/>
        <end position="48"/>
    </location>
</feature>
<keyword evidence="1" id="KW-0812">Transmembrane</keyword>
<keyword evidence="1" id="KW-0472">Membrane</keyword>
<gene>
    <name evidence="2" type="ORF">GCM10022216_22460</name>
</gene>
<protein>
    <recommendedName>
        <fullName evidence="4">O-antigen ligase-like membrane protein</fullName>
    </recommendedName>
</protein>
<name>A0ABP7YVL1_9SPHI</name>
<sequence length="425" mass="49169">MRVILILLVGLLTSFYYFPIDFRFLPSGLNTKLLLALVGLVVMVYHFINMKRIILSKEVLIASFVALIFSLVGFISTDINNTSDYAYSTYISSMWVWFSASYVIISLIAALHGKVSIKILTNYLIGVCLFQCTTALLIDFVPSFKMFVDRFVDMKINEFLDEVDRLYGIGATLDVAGIRFSVVLIMISFLLSNDSEVKTKNWEIFLYTLSFFLIAGIGNMMSRTTSVGMVISIGYMIYANNVVKNNISVLNIKLWNMILMTLLLIVGIATYFYQTNKDVYELLRFGFEGFFNFVEKGEWRTDSTDKLNKEMWIWPAANDTKTWLIGKGVFSNWFLVKTDVGYCRFIFYSGTIGLSVFIFFFVYLSYALWHKFLEYKPFFFILFVLAMINWIKVSTDLFLVYALFLSMGSPFIYERYYQKPEEECA</sequence>
<proteinExistence type="predicted"/>
<feature type="transmembrane region" description="Helical" evidence="1">
    <location>
        <begin position="373"/>
        <end position="391"/>
    </location>
</feature>
<dbReference type="Proteomes" id="UP001500101">
    <property type="component" value="Unassembled WGS sequence"/>
</dbReference>
<feature type="transmembrane region" description="Helical" evidence="1">
    <location>
        <begin position="345"/>
        <end position="366"/>
    </location>
</feature>
<keyword evidence="1" id="KW-1133">Transmembrane helix</keyword>
<feature type="transmembrane region" description="Helical" evidence="1">
    <location>
        <begin position="89"/>
        <end position="111"/>
    </location>
</feature>
<comment type="caution">
    <text evidence="2">The sequence shown here is derived from an EMBL/GenBank/DDBJ whole genome shotgun (WGS) entry which is preliminary data.</text>
</comment>
<evidence type="ECO:0000313" key="3">
    <source>
        <dbReference type="Proteomes" id="UP001500101"/>
    </source>
</evidence>
<accession>A0ABP7YVL1</accession>
<evidence type="ECO:0008006" key="4">
    <source>
        <dbReference type="Google" id="ProtNLM"/>
    </source>
</evidence>
<evidence type="ECO:0000313" key="2">
    <source>
        <dbReference type="EMBL" id="GAA4141984.1"/>
    </source>
</evidence>
<feature type="transmembrane region" description="Helical" evidence="1">
    <location>
        <begin position="167"/>
        <end position="192"/>
    </location>
</feature>